<evidence type="ECO:0000259" key="2">
    <source>
        <dbReference type="Pfam" id="PF02481"/>
    </source>
</evidence>
<dbReference type="InterPro" id="IPR003488">
    <property type="entry name" value="DprA"/>
</dbReference>
<dbReference type="EMBL" id="APBN01000001">
    <property type="protein sequence ID" value="EMT54203.1"/>
    <property type="molecule type" value="Genomic_DNA"/>
</dbReference>
<dbReference type="GO" id="GO:0009294">
    <property type="term" value="P:DNA-mediated transformation"/>
    <property type="evidence" value="ECO:0007669"/>
    <property type="project" value="InterPro"/>
</dbReference>
<dbReference type="InterPro" id="IPR041614">
    <property type="entry name" value="DprA_WH"/>
</dbReference>
<dbReference type="Gene3D" id="3.40.50.450">
    <property type="match status" value="1"/>
</dbReference>
<dbReference type="SUPFAM" id="SSF102405">
    <property type="entry name" value="MCP/YpsA-like"/>
    <property type="match status" value="1"/>
</dbReference>
<name>M8DKR2_9BACL</name>
<accession>M8DKR2</accession>
<dbReference type="Proteomes" id="UP000012081">
    <property type="component" value="Unassembled WGS sequence"/>
</dbReference>
<dbReference type="OrthoDB" id="9785707at2"/>
<reference evidence="4 5" key="1">
    <citation type="submission" date="2013-03" db="EMBL/GenBank/DDBJ databases">
        <title>Assembly of a new bacterial strain Brevibacillus borstelensis AK1.</title>
        <authorList>
            <person name="Rajan I."/>
            <person name="PoliReddy D."/>
            <person name="Sugumar T."/>
            <person name="Rathinam K."/>
            <person name="Alqarawi S."/>
            <person name="Khalil A.B."/>
            <person name="Sivakumar N."/>
        </authorList>
    </citation>
    <scope>NUCLEOTIDE SEQUENCE [LARGE SCALE GENOMIC DNA]</scope>
    <source>
        <strain evidence="4 5">AK1</strain>
    </source>
</reference>
<evidence type="ECO:0000256" key="1">
    <source>
        <dbReference type="ARBA" id="ARBA00006525"/>
    </source>
</evidence>
<comment type="similarity">
    <text evidence="1">Belongs to the DprA/Smf family.</text>
</comment>
<dbReference type="Gene3D" id="1.10.10.10">
    <property type="entry name" value="Winged helix-like DNA-binding domain superfamily/Winged helix DNA-binding domain"/>
    <property type="match status" value="1"/>
</dbReference>
<feature type="domain" description="DprA winged helix" evidence="3">
    <location>
        <begin position="315"/>
        <end position="369"/>
    </location>
</feature>
<dbReference type="PANTHER" id="PTHR43022:SF1">
    <property type="entry name" value="PROTEIN SMF"/>
    <property type="match status" value="1"/>
</dbReference>
<dbReference type="InterPro" id="IPR057666">
    <property type="entry name" value="DrpA_SLOG"/>
</dbReference>
<feature type="domain" description="Smf/DprA SLOG" evidence="2">
    <location>
        <begin position="85"/>
        <end position="292"/>
    </location>
</feature>
<dbReference type="PATRIC" id="fig|1300222.3.peg.277"/>
<organism evidence="4 5">
    <name type="scientific">Brevibacillus borstelensis AK1</name>
    <dbReference type="NCBI Taxonomy" id="1300222"/>
    <lineage>
        <taxon>Bacteria</taxon>
        <taxon>Bacillati</taxon>
        <taxon>Bacillota</taxon>
        <taxon>Bacilli</taxon>
        <taxon>Bacillales</taxon>
        <taxon>Paenibacillaceae</taxon>
        <taxon>Brevibacillus</taxon>
    </lineage>
</organism>
<dbReference type="Pfam" id="PF02481">
    <property type="entry name" value="DNA_processg_A"/>
    <property type="match status" value="1"/>
</dbReference>
<dbReference type="NCBIfam" id="TIGR00732">
    <property type="entry name" value="dprA"/>
    <property type="match status" value="1"/>
</dbReference>
<evidence type="ECO:0000313" key="5">
    <source>
        <dbReference type="Proteomes" id="UP000012081"/>
    </source>
</evidence>
<dbReference type="Pfam" id="PF17782">
    <property type="entry name" value="WHD_DprA"/>
    <property type="match status" value="1"/>
</dbReference>
<comment type="caution">
    <text evidence="4">The sequence shown here is derived from an EMBL/GenBank/DDBJ whole genome shotgun (WGS) entry which is preliminary data.</text>
</comment>
<keyword evidence="5" id="KW-1185">Reference proteome</keyword>
<dbReference type="InterPro" id="IPR036388">
    <property type="entry name" value="WH-like_DNA-bd_sf"/>
</dbReference>
<gene>
    <name evidence="4" type="ORF">I532_01315</name>
</gene>
<evidence type="ECO:0000259" key="3">
    <source>
        <dbReference type="Pfam" id="PF17782"/>
    </source>
</evidence>
<dbReference type="RefSeq" id="WP_003385909.1">
    <property type="nucleotide sequence ID" value="NZ_APBN01000001.1"/>
</dbReference>
<protein>
    <submittedName>
        <fullName evidence="4">Smf protein</fullName>
    </submittedName>
</protein>
<proteinExistence type="inferred from homology"/>
<evidence type="ECO:0000313" key="4">
    <source>
        <dbReference type="EMBL" id="EMT54203.1"/>
    </source>
</evidence>
<dbReference type="PANTHER" id="PTHR43022">
    <property type="entry name" value="PROTEIN SMF"/>
    <property type="match status" value="1"/>
</dbReference>
<sequence length="374" mass="40060">MTPVGNEEEIAWYCGLVGIPGLGRKRLRELYEKHGSFTAVGKGWRQVAAEAGFPVKLIGAGVERMSGVHSEKRLTFLRQNGIGVIGCWEEVFPPLLRNISDPPLALFYKGNIELIAGPAIGIVGSRKPTPYGRAACAQLVKELCGKGLVIVSGLAHGIDAEAHRTALRIKGATIGVLGCGIDVVYPAAHRPLFREVESAGLLVSEYPPGVPPVPGLFPERNRIISGLSVGVVVVEAAERSGSLVTADCALEQGREVFAVPGPIFSEVSAGPNNLVKQGAKLVTGIEDVLDELPPYWKAVIASKKKGSGAFADGKVALDDEEQRLFQHIRHEPIHMDEVGRRLSGADQACLFRTLLKLESKNVIASLPGGYYVRR</sequence>
<dbReference type="AlphaFoldDB" id="M8DKR2"/>
<dbReference type="STRING" id="1300222.I532_01315"/>